<feature type="transmembrane region" description="Helical" evidence="5">
    <location>
        <begin position="212"/>
        <end position="230"/>
    </location>
</feature>
<name>A0A6I8TLR7_AEDAE</name>
<dbReference type="Gene3D" id="3.30.750.24">
    <property type="entry name" value="STAS domain"/>
    <property type="match status" value="1"/>
</dbReference>
<reference evidence="6 7" key="1">
    <citation type="submission" date="2017-06" db="EMBL/GenBank/DDBJ databases">
        <title>Aedes aegypti genome working group (AGWG) sequencing and assembly.</title>
        <authorList>
            <consortium name="Aedes aegypti Genome Working Group (AGWG)"/>
            <person name="Matthews B.J."/>
        </authorList>
    </citation>
    <scope>NUCLEOTIDE SEQUENCE [LARGE SCALE GENOMIC DNA]</scope>
    <source>
        <strain evidence="6 7">LVP_AGWG</strain>
    </source>
</reference>
<dbReference type="InterPro" id="IPR002645">
    <property type="entry name" value="STAS_dom"/>
</dbReference>
<protein>
    <submittedName>
        <fullName evidence="6">Uncharacterized protein</fullName>
    </submittedName>
</protein>
<keyword evidence="4 5" id="KW-0472">Membrane</keyword>
<dbReference type="GO" id="GO:0016020">
    <property type="term" value="C:membrane"/>
    <property type="evidence" value="ECO:0007669"/>
    <property type="project" value="UniProtKB-SubCell"/>
</dbReference>
<evidence type="ECO:0000256" key="3">
    <source>
        <dbReference type="ARBA" id="ARBA00022989"/>
    </source>
</evidence>
<feature type="transmembrane region" description="Helical" evidence="5">
    <location>
        <begin position="251"/>
        <end position="272"/>
    </location>
</feature>
<dbReference type="Pfam" id="PF01740">
    <property type="entry name" value="STAS"/>
    <property type="match status" value="1"/>
</dbReference>
<feature type="transmembrane region" description="Helical" evidence="5">
    <location>
        <begin position="159"/>
        <end position="181"/>
    </location>
</feature>
<dbReference type="Proteomes" id="UP000008820">
    <property type="component" value="Chromosome 1"/>
</dbReference>
<dbReference type="EnsemblMetazoa" id="AAEL020162-RA">
    <property type="protein sequence ID" value="AAEL020162-PA"/>
    <property type="gene ID" value="AAEL020162"/>
</dbReference>
<feature type="transmembrane region" description="Helical" evidence="5">
    <location>
        <begin position="322"/>
        <end position="341"/>
    </location>
</feature>
<evidence type="ECO:0000313" key="6">
    <source>
        <dbReference type="EnsemblMetazoa" id="AAEL020162-PA"/>
    </source>
</evidence>
<dbReference type="AlphaFoldDB" id="A0A6I8TLR7"/>
<feature type="transmembrane region" description="Helical" evidence="5">
    <location>
        <begin position="446"/>
        <end position="477"/>
    </location>
</feature>
<keyword evidence="3 5" id="KW-1133">Transmembrane helix</keyword>
<dbReference type="FunCoup" id="A0A6I8TLR7">
    <property type="interactions" value="7"/>
</dbReference>
<comment type="subcellular location">
    <subcellularLocation>
        <location evidence="1">Membrane</location>
        <topology evidence="1">Multi-pass membrane protein</topology>
    </subcellularLocation>
</comment>
<evidence type="ECO:0000313" key="7">
    <source>
        <dbReference type="Proteomes" id="UP000008820"/>
    </source>
</evidence>
<organism evidence="6 7">
    <name type="scientific">Aedes aegypti</name>
    <name type="common">Yellowfever mosquito</name>
    <name type="synonym">Culex aegypti</name>
    <dbReference type="NCBI Taxonomy" id="7159"/>
    <lineage>
        <taxon>Eukaryota</taxon>
        <taxon>Metazoa</taxon>
        <taxon>Ecdysozoa</taxon>
        <taxon>Arthropoda</taxon>
        <taxon>Hexapoda</taxon>
        <taxon>Insecta</taxon>
        <taxon>Pterygota</taxon>
        <taxon>Neoptera</taxon>
        <taxon>Endopterygota</taxon>
        <taxon>Diptera</taxon>
        <taxon>Nematocera</taxon>
        <taxon>Culicoidea</taxon>
        <taxon>Culicidae</taxon>
        <taxon>Culicinae</taxon>
        <taxon>Aedini</taxon>
        <taxon>Aedes</taxon>
        <taxon>Stegomyia</taxon>
    </lineage>
</organism>
<dbReference type="InterPro" id="IPR011547">
    <property type="entry name" value="SLC26A/SulP_dom"/>
</dbReference>
<feature type="transmembrane region" description="Helical" evidence="5">
    <location>
        <begin position="353"/>
        <end position="371"/>
    </location>
</feature>
<keyword evidence="7" id="KW-1185">Reference proteome</keyword>
<dbReference type="OrthoDB" id="288203at2759"/>
<feature type="transmembrane region" description="Helical" evidence="5">
    <location>
        <begin position="66"/>
        <end position="86"/>
    </location>
</feature>
<dbReference type="PROSITE" id="PS50801">
    <property type="entry name" value="STAS"/>
    <property type="match status" value="1"/>
</dbReference>
<evidence type="ECO:0000256" key="4">
    <source>
        <dbReference type="ARBA" id="ARBA00023136"/>
    </source>
</evidence>
<feature type="transmembrane region" description="Helical" evidence="5">
    <location>
        <begin position="93"/>
        <end position="111"/>
    </location>
</feature>
<dbReference type="PANTHER" id="PTHR11814">
    <property type="entry name" value="SULFATE TRANSPORTER"/>
    <property type="match status" value="1"/>
</dbReference>
<dbReference type="InterPro" id="IPR001902">
    <property type="entry name" value="SLC26A/SulP_fam"/>
</dbReference>
<keyword evidence="2 5" id="KW-0812">Transmembrane</keyword>
<dbReference type="SUPFAM" id="SSF52091">
    <property type="entry name" value="SpoIIaa-like"/>
    <property type="match status" value="1"/>
</dbReference>
<evidence type="ECO:0000256" key="5">
    <source>
        <dbReference type="SAM" id="Phobius"/>
    </source>
</evidence>
<dbReference type="CDD" id="cd07042">
    <property type="entry name" value="STAS_SulP_like_sulfate_transporter"/>
    <property type="match status" value="1"/>
</dbReference>
<evidence type="ECO:0000256" key="1">
    <source>
        <dbReference type="ARBA" id="ARBA00004141"/>
    </source>
</evidence>
<proteinExistence type="predicted"/>
<gene>
    <name evidence="6" type="primary">5578653</name>
</gene>
<reference evidence="6" key="2">
    <citation type="submission" date="2020-05" db="UniProtKB">
        <authorList>
            <consortium name="EnsemblMetazoa"/>
        </authorList>
    </citation>
    <scope>IDENTIFICATION</scope>
    <source>
        <strain evidence="6">LVP_AGWG</strain>
    </source>
</reference>
<feature type="transmembrane region" description="Helical" evidence="5">
    <location>
        <begin position="391"/>
        <end position="411"/>
    </location>
</feature>
<accession>A0A6I8TLR7</accession>
<dbReference type="InterPro" id="IPR036513">
    <property type="entry name" value="STAS_dom_sf"/>
</dbReference>
<feature type="transmembrane region" description="Helical" evidence="5">
    <location>
        <begin position="135"/>
        <end position="152"/>
    </location>
</feature>
<dbReference type="InParanoid" id="A0A6I8TLR7"/>
<feature type="transmembrane region" description="Helical" evidence="5">
    <location>
        <begin position="418"/>
        <end position="440"/>
    </location>
</feature>
<dbReference type="Pfam" id="PF00916">
    <property type="entry name" value="Sulfate_transp"/>
    <property type="match status" value="1"/>
</dbReference>
<dbReference type="GO" id="GO:0055085">
    <property type="term" value="P:transmembrane transport"/>
    <property type="evidence" value="ECO:0007669"/>
    <property type="project" value="InterPro"/>
</dbReference>
<evidence type="ECO:0000256" key="2">
    <source>
        <dbReference type="ARBA" id="ARBA00022692"/>
    </source>
</evidence>
<sequence length="603" mass="65647">MNPVPEEEELQALRSKSNRVEVNYESCKTDNGVSCGVTCVKRQLRQRISILNWITSYNREDVISDFIAGVTLGLTIIPQSIAYAALAGLPSQYGLYAAYMGSLVYVIFGTVKEVSIGPTSLMALLAVQYTMDKPIQYMIILAFLAGLVELLMGVLKLGFLVSFIPIPVTSAFTSATALIIVGTQLKHIFGIPSKARGFFQTLYSLATRIVESNPGDLVLGGFAIVFLLALRQITQIPVDDKTSRGKVLKKFLWYLSLSRNALIVLITSAIAFKWNSSGEPVPFKLSGHVQPGIPGFELPIYNVQSGNVTITYFEVVKELGSSLVLVPLVAVLANVSIAKAFSAGKIVDASQEMIALGLCNLLGSCFSAMPTCGAFTRSAVSHSSGVRTPLAGIYSAIMTLLALSLLTPYFYFIPKTTLAAVLICSVVFMVDFSIVKVLFRASKTDILAWGGCFCVSLFAGVEVGLLFGILISIVGLLKVWVRPGIRQDSIEKQGHRYVKLSPETGIFFPAVDFLRTKVIEVATEQKVPIVVDCSSVIGLDHTSTKGMKELASELEKVKQKLILLNLKPSLKKVLQENNAEIFTFWEDESEAEMENNNVARNMA</sequence>